<dbReference type="HAMAP" id="MF_00528">
    <property type="entry name" value="Maf"/>
    <property type="match status" value="1"/>
</dbReference>
<evidence type="ECO:0000256" key="3">
    <source>
        <dbReference type="ARBA" id="ARBA00023080"/>
    </source>
</evidence>
<feature type="site" description="Important for substrate specificity" evidence="4">
    <location>
        <position position="30"/>
    </location>
</feature>
<dbReference type="AlphaFoldDB" id="A0A5C5YKH0"/>
<dbReference type="Pfam" id="PF02545">
    <property type="entry name" value="Maf"/>
    <property type="match status" value="1"/>
</dbReference>
<dbReference type="GO" id="GO:0005737">
    <property type="term" value="C:cytoplasm"/>
    <property type="evidence" value="ECO:0007669"/>
    <property type="project" value="UniProtKB-SubCell"/>
</dbReference>
<dbReference type="EC" id="3.6.1.9" evidence="4"/>
<keyword evidence="4" id="KW-0963">Cytoplasm</keyword>
<accession>A0A5C5YKH0</accession>
<dbReference type="EMBL" id="SJPK01000001">
    <property type="protein sequence ID" value="TWT75366.1"/>
    <property type="molecule type" value="Genomic_DNA"/>
</dbReference>
<dbReference type="SUPFAM" id="SSF52972">
    <property type="entry name" value="ITPase-like"/>
    <property type="match status" value="1"/>
</dbReference>
<dbReference type="PANTHER" id="PTHR43213:SF5">
    <property type="entry name" value="BIFUNCTIONAL DTTP_UTP PYROPHOSPHATASE_METHYLTRANSFERASE PROTEIN-RELATED"/>
    <property type="match status" value="1"/>
</dbReference>
<feature type="site" description="Important for substrate specificity" evidence="4">
    <location>
        <position position="174"/>
    </location>
</feature>
<dbReference type="NCBIfam" id="TIGR00172">
    <property type="entry name" value="maf"/>
    <property type="match status" value="1"/>
</dbReference>
<name>A0A5C5YKH0_9BACT</name>
<keyword evidence="6" id="KW-1185">Reference proteome</keyword>
<comment type="caution">
    <text evidence="4">Lacks conserved residue(s) required for the propagation of feature annotation.</text>
</comment>
<proteinExistence type="inferred from homology"/>
<organism evidence="5 6">
    <name type="scientific">Allorhodopirellula solitaria</name>
    <dbReference type="NCBI Taxonomy" id="2527987"/>
    <lineage>
        <taxon>Bacteria</taxon>
        <taxon>Pseudomonadati</taxon>
        <taxon>Planctomycetota</taxon>
        <taxon>Planctomycetia</taxon>
        <taxon>Pirellulales</taxon>
        <taxon>Pirellulaceae</taxon>
        <taxon>Allorhodopirellula</taxon>
    </lineage>
</organism>
<feature type="site" description="Important for substrate specificity" evidence="4">
    <location>
        <position position="90"/>
    </location>
</feature>
<sequence length="218" mass="24237">MSDPLPLMKDLPRAKIPTGEPFVLASGSPRRAELLRQAGYEFEVCPAADFAECPVDFPETASEMVARLAFQKAVEVARRRKGCFLLAADTLADCQGKILGKPTDRQHAEDMLRLLSGSEHDVYTGVCLWSTGTDRCYLDVVRSRLKMDSLSEETIEQYLAGGRWEGKAGGFGYQDGNDWIHVVENDSESNIVGLPMERLAELLEKFDSLADKVYKSVR</sequence>
<keyword evidence="3 4" id="KW-0546">Nucleotide metabolism</keyword>
<protein>
    <recommendedName>
        <fullName evidence="4">dTTP/UTP pyrophosphatase</fullName>
        <shortName evidence="4">dTTPase/UTPase</shortName>
        <ecNumber evidence="4">3.6.1.9</ecNumber>
    </recommendedName>
    <alternativeName>
        <fullName evidence="4">Nucleoside triphosphate pyrophosphatase</fullName>
    </alternativeName>
    <alternativeName>
        <fullName evidence="4">Nucleotide pyrophosphatase</fullName>
        <shortName evidence="4">Nucleotide PPase</shortName>
    </alternativeName>
</protein>
<comment type="catalytic activity">
    <reaction evidence="4">
        <text>dTTP + H2O = dTMP + diphosphate + H(+)</text>
        <dbReference type="Rhea" id="RHEA:28534"/>
        <dbReference type="ChEBI" id="CHEBI:15377"/>
        <dbReference type="ChEBI" id="CHEBI:15378"/>
        <dbReference type="ChEBI" id="CHEBI:33019"/>
        <dbReference type="ChEBI" id="CHEBI:37568"/>
        <dbReference type="ChEBI" id="CHEBI:63528"/>
        <dbReference type="EC" id="3.6.1.9"/>
    </reaction>
</comment>
<dbReference type="PIRSF" id="PIRSF006305">
    <property type="entry name" value="Maf"/>
    <property type="match status" value="1"/>
</dbReference>
<evidence type="ECO:0000256" key="2">
    <source>
        <dbReference type="ARBA" id="ARBA00022801"/>
    </source>
</evidence>
<comment type="catalytic activity">
    <reaction evidence="4">
        <text>UTP + H2O = UMP + diphosphate + H(+)</text>
        <dbReference type="Rhea" id="RHEA:29395"/>
        <dbReference type="ChEBI" id="CHEBI:15377"/>
        <dbReference type="ChEBI" id="CHEBI:15378"/>
        <dbReference type="ChEBI" id="CHEBI:33019"/>
        <dbReference type="ChEBI" id="CHEBI:46398"/>
        <dbReference type="ChEBI" id="CHEBI:57865"/>
        <dbReference type="EC" id="3.6.1.9"/>
    </reaction>
</comment>
<dbReference type="PANTHER" id="PTHR43213">
    <property type="entry name" value="BIFUNCTIONAL DTTP/UTP PYROPHOSPHATASE/METHYLTRANSFERASE PROTEIN-RELATED"/>
    <property type="match status" value="1"/>
</dbReference>
<evidence type="ECO:0000313" key="5">
    <source>
        <dbReference type="EMBL" id="TWT75366.1"/>
    </source>
</evidence>
<gene>
    <name evidence="5" type="primary">yhdE</name>
    <name evidence="5" type="ORF">CA85_06570</name>
</gene>
<evidence type="ECO:0000313" key="6">
    <source>
        <dbReference type="Proteomes" id="UP000318053"/>
    </source>
</evidence>
<dbReference type="GO" id="GO:0036221">
    <property type="term" value="F:UTP diphosphatase activity"/>
    <property type="evidence" value="ECO:0007669"/>
    <property type="project" value="RHEA"/>
</dbReference>
<comment type="similarity">
    <text evidence="4">Belongs to the Maf family. YhdE subfamily.</text>
</comment>
<dbReference type="Gene3D" id="3.90.950.10">
    <property type="match status" value="1"/>
</dbReference>
<reference evidence="5 6" key="1">
    <citation type="submission" date="2019-02" db="EMBL/GenBank/DDBJ databases">
        <title>Deep-cultivation of Planctomycetes and their phenomic and genomic characterization uncovers novel biology.</title>
        <authorList>
            <person name="Wiegand S."/>
            <person name="Jogler M."/>
            <person name="Boedeker C."/>
            <person name="Pinto D."/>
            <person name="Vollmers J."/>
            <person name="Rivas-Marin E."/>
            <person name="Kohn T."/>
            <person name="Peeters S.H."/>
            <person name="Heuer A."/>
            <person name="Rast P."/>
            <person name="Oberbeckmann S."/>
            <person name="Bunk B."/>
            <person name="Jeske O."/>
            <person name="Meyerdierks A."/>
            <person name="Storesund J.E."/>
            <person name="Kallscheuer N."/>
            <person name="Luecker S."/>
            <person name="Lage O.M."/>
            <person name="Pohl T."/>
            <person name="Merkel B.J."/>
            <person name="Hornburger P."/>
            <person name="Mueller R.-W."/>
            <person name="Bruemmer F."/>
            <person name="Labrenz M."/>
            <person name="Spormann A.M."/>
            <person name="Op Den Camp H."/>
            <person name="Overmann J."/>
            <person name="Amann R."/>
            <person name="Jetten M.S.M."/>
            <person name="Mascher T."/>
            <person name="Medema M.H."/>
            <person name="Devos D.P."/>
            <person name="Kaster A.-K."/>
            <person name="Ovreas L."/>
            <person name="Rohde M."/>
            <person name="Galperin M.Y."/>
            <person name="Jogler C."/>
        </authorList>
    </citation>
    <scope>NUCLEOTIDE SEQUENCE [LARGE SCALE GENOMIC DNA]</scope>
    <source>
        <strain evidence="5 6">CA85</strain>
    </source>
</reference>
<keyword evidence="2 4" id="KW-0378">Hydrolase</keyword>
<dbReference type="GO" id="GO:0009117">
    <property type="term" value="P:nucleotide metabolic process"/>
    <property type="evidence" value="ECO:0007669"/>
    <property type="project" value="UniProtKB-KW"/>
</dbReference>
<dbReference type="CDD" id="cd00555">
    <property type="entry name" value="Maf"/>
    <property type="match status" value="1"/>
</dbReference>
<dbReference type="GO" id="GO:0036218">
    <property type="term" value="F:dTTP diphosphatase activity"/>
    <property type="evidence" value="ECO:0007669"/>
    <property type="project" value="RHEA"/>
</dbReference>
<dbReference type="Proteomes" id="UP000318053">
    <property type="component" value="Unassembled WGS sequence"/>
</dbReference>
<comment type="subcellular location">
    <subcellularLocation>
        <location evidence="4">Cytoplasm</location>
    </subcellularLocation>
</comment>
<feature type="active site" description="Proton acceptor" evidence="4">
    <location>
        <position position="89"/>
    </location>
</feature>
<dbReference type="InterPro" id="IPR029001">
    <property type="entry name" value="ITPase-like_fam"/>
</dbReference>
<evidence type="ECO:0000256" key="1">
    <source>
        <dbReference type="ARBA" id="ARBA00001968"/>
    </source>
</evidence>
<dbReference type="InterPro" id="IPR003697">
    <property type="entry name" value="Maf-like"/>
</dbReference>
<comment type="cofactor">
    <cofactor evidence="1 4">
        <name>a divalent metal cation</name>
        <dbReference type="ChEBI" id="CHEBI:60240"/>
    </cofactor>
</comment>
<comment type="caution">
    <text evidence="5">The sequence shown here is derived from an EMBL/GenBank/DDBJ whole genome shotgun (WGS) entry which is preliminary data.</text>
</comment>
<comment type="function">
    <text evidence="4">Nucleoside triphosphate pyrophosphatase that hydrolyzes dTTP and UTP. May have a dual role in cell division arrest and in preventing the incorporation of modified nucleotides into cellular nucleic acids.</text>
</comment>
<evidence type="ECO:0000256" key="4">
    <source>
        <dbReference type="HAMAP-Rule" id="MF_00528"/>
    </source>
</evidence>